<dbReference type="EMBL" id="CP002069">
    <property type="protein sequence ID" value="ADI73062.1"/>
    <property type="molecule type" value="Genomic_DNA"/>
</dbReference>
<organism evidence="1 2">
    <name type="scientific">Methanohalobium evestigatum (strain ATCC BAA-1072 / DSM 3721 / NBRC 107634 / OCM 161 / Z-7303)</name>
    <dbReference type="NCBI Taxonomy" id="644295"/>
    <lineage>
        <taxon>Archaea</taxon>
        <taxon>Methanobacteriati</taxon>
        <taxon>Methanobacteriota</taxon>
        <taxon>Stenosarchaea group</taxon>
        <taxon>Methanomicrobia</taxon>
        <taxon>Methanosarcinales</taxon>
        <taxon>Methanosarcinaceae</taxon>
        <taxon>Methanohalobium</taxon>
    </lineage>
</organism>
<gene>
    <name evidence="1" type="ordered locus">Metev_0131</name>
</gene>
<evidence type="ECO:0000313" key="1">
    <source>
        <dbReference type="EMBL" id="ADI73062.1"/>
    </source>
</evidence>
<dbReference type="Pfam" id="PF19148">
    <property type="entry name" value="DUF5830"/>
    <property type="match status" value="1"/>
</dbReference>
<dbReference type="InterPro" id="IPR043870">
    <property type="entry name" value="DUF5830"/>
</dbReference>
<proteinExistence type="predicted"/>
<dbReference type="AlphaFoldDB" id="D7E640"/>
<dbReference type="Proteomes" id="UP000000391">
    <property type="component" value="Chromosome"/>
</dbReference>
<sequence length="125" mass="14319">MDNRTNNIDKGLEIIAALDVNQLQPIELRDILYYTVAKNYEVVDEILSSAIGEGIVEKRDDIYHLNPEASSLEFEKPRIIKQDDKSRCKLCGKSLNTSYYIEFESDTIGPYGSTCVRKIHLNYID</sequence>
<accession>D7E640</accession>
<dbReference type="KEGG" id="mev:Metev_0131"/>
<keyword evidence="2" id="KW-1185">Reference proteome</keyword>
<dbReference type="GeneID" id="9345742"/>
<dbReference type="OrthoDB" id="290295at2157"/>
<dbReference type="RefSeq" id="WP_013193630.1">
    <property type="nucleotide sequence ID" value="NC_014253.1"/>
</dbReference>
<name>D7E640_METEZ</name>
<reference evidence="1 2" key="1">
    <citation type="submission" date="2010-06" db="EMBL/GenBank/DDBJ databases">
        <title>Complete sequence chromosome of Methanohalobium evestigatum Z-7303.</title>
        <authorList>
            <consortium name="US DOE Joint Genome Institute"/>
            <person name="Lucas S."/>
            <person name="Copeland A."/>
            <person name="Lapidus A."/>
            <person name="Cheng J.-F."/>
            <person name="Bruce D."/>
            <person name="Goodwin L."/>
            <person name="Pitluck S."/>
            <person name="Saunders E."/>
            <person name="Detter J.C."/>
            <person name="Han C."/>
            <person name="Tapia R."/>
            <person name="Land M."/>
            <person name="Hauser L."/>
            <person name="Kyrpides N."/>
            <person name="Mikhailova N."/>
            <person name="Sieprawska-Lupa M."/>
            <person name="Whitman W.B."/>
            <person name="Anderson I."/>
            <person name="Woyke T."/>
        </authorList>
    </citation>
    <scope>NUCLEOTIDE SEQUENCE [LARGE SCALE GENOMIC DNA]</scope>
    <source>
        <strain evidence="2">ATCC BAA-1072 / DSM 3721 / NBRC 107634 / OCM 161 / Z-7303</strain>
    </source>
</reference>
<evidence type="ECO:0000313" key="2">
    <source>
        <dbReference type="Proteomes" id="UP000000391"/>
    </source>
</evidence>
<protein>
    <submittedName>
        <fullName evidence="1">Uncharacterized protein</fullName>
    </submittedName>
</protein>
<dbReference type="HOGENOM" id="CLU_1965579_0_0_2"/>